<proteinExistence type="predicted"/>
<dbReference type="PANTHER" id="PTHR37804:SF1">
    <property type="entry name" value="CDAA REGULATORY PROTEIN CDAR"/>
    <property type="match status" value="1"/>
</dbReference>
<dbReference type="Pfam" id="PF07949">
    <property type="entry name" value="YbbR"/>
    <property type="match status" value="1"/>
</dbReference>
<evidence type="ECO:0000313" key="2">
    <source>
        <dbReference type="EMBL" id="TXB66687.1"/>
    </source>
</evidence>
<feature type="transmembrane region" description="Helical" evidence="1">
    <location>
        <begin position="24"/>
        <end position="44"/>
    </location>
</feature>
<dbReference type="PANTHER" id="PTHR37804">
    <property type="entry name" value="CDAA REGULATORY PROTEIN CDAR"/>
    <property type="match status" value="1"/>
</dbReference>
<dbReference type="Proteomes" id="UP000321721">
    <property type="component" value="Unassembled WGS sequence"/>
</dbReference>
<protein>
    <submittedName>
        <fullName evidence="2">YbbR-like domain-containing protein</fullName>
    </submittedName>
</protein>
<keyword evidence="1" id="KW-1133">Transmembrane helix</keyword>
<name>A0A5C6RX64_9FLAO</name>
<keyword evidence="1" id="KW-0472">Membrane</keyword>
<gene>
    <name evidence="2" type="ORF">FRY74_00450</name>
</gene>
<dbReference type="AlphaFoldDB" id="A0A5C6RX64"/>
<keyword evidence="3" id="KW-1185">Reference proteome</keyword>
<sequence>MIELKNSLNNFKTLIRKASNKRKLYVFLSCLCLTIFFWLLNALGNKYTTTIKLNVEYKNNPKDFVIINDLPNVLFAKVKGLGFDLLGYKLKFDKSPLIIDLLEVRGINNLNNKFNSIVDFSVYKSFISNELGNQIEVDQLSPEKVDVLLDKQSTKLIKIEPVLTINFENQYQLDGEIKIKPAVVSVTGPKSVLDTLQNVYTEDVSFNGLEENTTLEVSLNENYRSQRLSFDLNKVIVFIPVEKFTESTINIPINYINVPDSIELKAIPNEVQLKFMTPLSKLSNLTQSKFNVNVDYSNANEKYGKLKVSLTKYPDYLKSIIIKPSKVEYILKKK</sequence>
<evidence type="ECO:0000256" key="1">
    <source>
        <dbReference type="SAM" id="Phobius"/>
    </source>
</evidence>
<dbReference type="InterPro" id="IPR012505">
    <property type="entry name" value="YbbR"/>
</dbReference>
<evidence type="ECO:0000313" key="3">
    <source>
        <dbReference type="Proteomes" id="UP000321721"/>
    </source>
</evidence>
<organism evidence="2 3">
    <name type="scientific">Vicingus serpentipes</name>
    <dbReference type="NCBI Taxonomy" id="1926625"/>
    <lineage>
        <taxon>Bacteria</taxon>
        <taxon>Pseudomonadati</taxon>
        <taxon>Bacteroidota</taxon>
        <taxon>Flavobacteriia</taxon>
        <taxon>Flavobacteriales</taxon>
        <taxon>Vicingaceae</taxon>
        <taxon>Vicingus</taxon>
    </lineage>
</organism>
<keyword evidence="1" id="KW-0812">Transmembrane</keyword>
<reference evidence="2 3" key="1">
    <citation type="submission" date="2019-08" db="EMBL/GenBank/DDBJ databases">
        <title>Genome of Vicingus serpentipes NCIMB 15042.</title>
        <authorList>
            <person name="Bowman J.P."/>
        </authorList>
    </citation>
    <scope>NUCLEOTIDE SEQUENCE [LARGE SCALE GENOMIC DNA]</scope>
    <source>
        <strain evidence="2 3">NCIMB 15042</strain>
    </source>
</reference>
<dbReference type="Gene3D" id="2.170.120.40">
    <property type="entry name" value="YbbR-like domain"/>
    <property type="match status" value="1"/>
</dbReference>
<accession>A0A5C6RX64</accession>
<dbReference type="InterPro" id="IPR053154">
    <property type="entry name" value="c-di-AMP_regulator"/>
</dbReference>
<dbReference type="Gene3D" id="2.170.120.30">
    <property type="match status" value="1"/>
</dbReference>
<dbReference type="EMBL" id="VOOS01000001">
    <property type="protein sequence ID" value="TXB66687.1"/>
    <property type="molecule type" value="Genomic_DNA"/>
</dbReference>
<dbReference type="OrthoDB" id="1150187at2"/>
<comment type="caution">
    <text evidence="2">The sequence shown here is derived from an EMBL/GenBank/DDBJ whole genome shotgun (WGS) entry which is preliminary data.</text>
</comment>